<proteinExistence type="predicted"/>
<dbReference type="EMBL" id="CAJJDP010000012">
    <property type="protein sequence ID" value="CAD8141861.1"/>
    <property type="molecule type" value="Genomic_DNA"/>
</dbReference>
<sequence>MFKLYFQNPKYQYSFKLFNEFNFRDQIAMKFVNFHQEKLKIALNQTNINIAGFQIINVKLPTYEKVQKLIKRIFHIEESKLNKESSIQFVYILDQTMVYFFLQNQIPKRLIKYLFQETKKLINQ</sequence>
<keyword evidence="2" id="KW-1185">Reference proteome</keyword>
<gene>
    <name evidence="1" type="ORF">POCTA_138.1.T0130172</name>
</gene>
<name>A0A8S1SK87_PAROT</name>
<dbReference type="Proteomes" id="UP000683925">
    <property type="component" value="Unassembled WGS sequence"/>
</dbReference>
<reference evidence="1" key="1">
    <citation type="submission" date="2021-01" db="EMBL/GenBank/DDBJ databases">
        <authorList>
            <consortium name="Genoscope - CEA"/>
            <person name="William W."/>
        </authorList>
    </citation>
    <scope>NUCLEOTIDE SEQUENCE</scope>
</reference>
<organism evidence="1 2">
    <name type="scientific">Paramecium octaurelia</name>
    <dbReference type="NCBI Taxonomy" id="43137"/>
    <lineage>
        <taxon>Eukaryota</taxon>
        <taxon>Sar</taxon>
        <taxon>Alveolata</taxon>
        <taxon>Ciliophora</taxon>
        <taxon>Intramacronucleata</taxon>
        <taxon>Oligohymenophorea</taxon>
        <taxon>Peniculida</taxon>
        <taxon>Parameciidae</taxon>
        <taxon>Paramecium</taxon>
    </lineage>
</organism>
<evidence type="ECO:0000313" key="1">
    <source>
        <dbReference type="EMBL" id="CAD8141861.1"/>
    </source>
</evidence>
<comment type="caution">
    <text evidence="1">The sequence shown here is derived from an EMBL/GenBank/DDBJ whole genome shotgun (WGS) entry which is preliminary data.</text>
</comment>
<protein>
    <submittedName>
        <fullName evidence="1">Uncharacterized protein</fullName>
    </submittedName>
</protein>
<evidence type="ECO:0000313" key="2">
    <source>
        <dbReference type="Proteomes" id="UP000683925"/>
    </source>
</evidence>
<dbReference type="AlphaFoldDB" id="A0A8S1SK87"/>
<accession>A0A8S1SK87</accession>